<evidence type="ECO:0000313" key="2">
    <source>
        <dbReference type="EMBL" id="APG24125.1"/>
    </source>
</evidence>
<dbReference type="STRING" id="29542.A6070_11690"/>
<reference evidence="2 3" key="1">
    <citation type="journal article" date="2017" name="Genome Announc.">
        <title>Complete Genome Sequences of Two Acetylene-Fermenting Pelobacter acetylenicus Strains.</title>
        <authorList>
            <person name="Sutton J.M."/>
            <person name="Baesman S.M."/>
            <person name="Fierst J.L."/>
            <person name="Poret-Peterson A.T."/>
            <person name="Oremland R.S."/>
            <person name="Dunlap D.S."/>
            <person name="Akob D.M."/>
        </authorList>
    </citation>
    <scope>NUCLEOTIDE SEQUENCE [LARGE SCALE GENOMIC DNA]</scope>
    <source>
        <strain evidence="2 3">DSM 3247</strain>
    </source>
</reference>
<protein>
    <submittedName>
        <fullName evidence="2">Uncharacterized protein</fullName>
    </submittedName>
</protein>
<dbReference type="EMBL" id="CP015518">
    <property type="protein sequence ID" value="APG24125.1"/>
    <property type="molecule type" value="Genomic_DNA"/>
</dbReference>
<feature type="signal peptide" evidence="1">
    <location>
        <begin position="1"/>
        <end position="40"/>
    </location>
</feature>
<dbReference type="AlphaFoldDB" id="A0A1L3GE75"/>
<keyword evidence="1" id="KW-0732">Signal</keyword>
<keyword evidence="3" id="KW-1185">Reference proteome</keyword>
<name>A0A1L3GE75_SYNAC</name>
<accession>A0A1L3GE75</accession>
<sequence>MGGPTMLPFILFSEVNTMKKCMTGLLLLTLLIALSTQAIADCGSDCASSCSAARGKGYEECMRSCLSGCIDYDPPQVPDVPEPTPVETDNQ</sequence>
<evidence type="ECO:0000256" key="1">
    <source>
        <dbReference type="SAM" id="SignalP"/>
    </source>
</evidence>
<dbReference type="Proteomes" id="UP000182264">
    <property type="component" value="Chromosome"/>
</dbReference>
<feature type="chain" id="PRO_5012001331" evidence="1">
    <location>
        <begin position="41"/>
        <end position="91"/>
    </location>
</feature>
<gene>
    <name evidence="2" type="ORF">A7E75_03065</name>
</gene>
<organism evidence="2 3">
    <name type="scientific">Syntrophotalea acetylenica</name>
    <name type="common">Pelobacter acetylenicus</name>
    <dbReference type="NCBI Taxonomy" id="29542"/>
    <lineage>
        <taxon>Bacteria</taxon>
        <taxon>Pseudomonadati</taxon>
        <taxon>Thermodesulfobacteriota</taxon>
        <taxon>Desulfuromonadia</taxon>
        <taxon>Desulfuromonadales</taxon>
        <taxon>Syntrophotaleaceae</taxon>
        <taxon>Syntrophotalea</taxon>
    </lineage>
</organism>
<dbReference type="KEGG" id="pace:A6070_11690"/>
<evidence type="ECO:0000313" key="3">
    <source>
        <dbReference type="Proteomes" id="UP000182264"/>
    </source>
</evidence>
<proteinExistence type="predicted"/>